<gene>
    <name evidence="2" type="ORF">IPH26_22635</name>
</gene>
<dbReference type="EMBL" id="JADJEV010000005">
    <property type="protein sequence ID" value="MBK6975621.1"/>
    <property type="molecule type" value="Genomic_DNA"/>
</dbReference>
<protein>
    <submittedName>
        <fullName evidence="2">Helix-turn-helix transcriptional regulator</fullName>
    </submittedName>
</protein>
<comment type="caution">
    <text evidence="2">The sequence shown here is derived from an EMBL/GenBank/DDBJ whole genome shotgun (WGS) entry which is preliminary data.</text>
</comment>
<evidence type="ECO:0000313" key="2">
    <source>
        <dbReference type="EMBL" id="MBK6975621.1"/>
    </source>
</evidence>
<dbReference type="Proteomes" id="UP000807785">
    <property type="component" value="Unassembled WGS sequence"/>
</dbReference>
<dbReference type="Pfam" id="PF01381">
    <property type="entry name" value="HTH_3"/>
    <property type="match status" value="1"/>
</dbReference>
<dbReference type="InterPro" id="IPR001387">
    <property type="entry name" value="Cro/C1-type_HTH"/>
</dbReference>
<dbReference type="AlphaFoldDB" id="A0A9D7E8H3"/>
<dbReference type="PROSITE" id="PS50943">
    <property type="entry name" value="HTH_CROC1"/>
    <property type="match status" value="1"/>
</dbReference>
<dbReference type="SUPFAM" id="SSF47413">
    <property type="entry name" value="lambda repressor-like DNA-binding domains"/>
    <property type="match status" value="1"/>
</dbReference>
<dbReference type="InterPro" id="IPR010982">
    <property type="entry name" value="Lambda_DNA-bd_dom_sf"/>
</dbReference>
<evidence type="ECO:0000259" key="1">
    <source>
        <dbReference type="PROSITE" id="PS50943"/>
    </source>
</evidence>
<reference evidence="2" key="1">
    <citation type="submission" date="2020-10" db="EMBL/GenBank/DDBJ databases">
        <title>Connecting structure to function with the recovery of over 1000 high-quality activated sludge metagenome-assembled genomes encoding full-length rRNA genes using long-read sequencing.</title>
        <authorList>
            <person name="Singleton C.M."/>
            <person name="Petriglieri F."/>
            <person name="Kristensen J.M."/>
            <person name="Kirkegaard R.H."/>
            <person name="Michaelsen T.Y."/>
            <person name="Andersen M.H."/>
            <person name="Karst S.M."/>
            <person name="Dueholm M.S."/>
            <person name="Nielsen P.H."/>
            <person name="Albertsen M."/>
        </authorList>
    </citation>
    <scope>NUCLEOTIDE SEQUENCE</scope>
    <source>
        <strain evidence="2">Bjer_18-Q3-R1-45_BAT3C.347</strain>
    </source>
</reference>
<accession>A0A9D7E8H3</accession>
<organism evidence="2 3">
    <name type="scientific">Candidatus Methylophosphatis roskildensis</name>
    <dbReference type="NCBI Taxonomy" id="2899263"/>
    <lineage>
        <taxon>Bacteria</taxon>
        <taxon>Pseudomonadati</taxon>
        <taxon>Pseudomonadota</taxon>
        <taxon>Betaproteobacteria</taxon>
        <taxon>Nitrosomonadales</taxon>
        <taxon>Sterolibacteriaceae</taxon>
        <taxon>Candidatus Methylophosphatis</taxon>
    </lineage>
</organism>
<feature type="domain" description="HTH cro/C1-type" evidence="1">
    <location>
        <begin position="43"/>
        <end position="98"/>
    </location>
</feature>
<name>A0A9D7E8H3_9PROT</name>
<proteinExistence type="predicted"/>
<evidence type="ECO:0000313" key="3">
    <source>
        <dbReference type="Proteomes" id="UP000807785"/>
    </source>
</evidence>
<sequence length="106" mass="11602">MANLKYKSVPHNHASFLAKARTRTGFAEAYESLELEYNVAGQMLKARARAGLTQDAVAERMGTTKSAISRLEAAGRHTPSLATLKKYAQAVGCDLQVRLVPQRRDA</sequence>
<dbReference type="Gene3D" id="1.10.260.40">
    <property type="entry name" value="lambda repressor-like DNA-binding domains"/>
    <property type="match status" value="1"/>
</dbReference>
<dbReference type="SMART" id="SM00530">
    <property type="entry name" value="HTH_XRE"/>
    <property type="match status" value="1"/>
</dbReference>
<dbReference type="CDD" id="cd00093">
    <property type="entry name" value="HTH_XRE"/>
    <property type="match status" value="1"/>
</dbReference>
<dbReference type="GO" id="GO:0003677">
    <property type="term" value="F:DNA binding"/>
    <property type="evidence" value="ECO:0007669"/>
    <property type="project" value="InterPro"/>
</dbReference>